<name>A0AAV4IR08_9GAST</name>
<protein>
    <submittedName>
        <fullName evidence="1">Uncharacterized protein</fullName>
    </submittedName>
</protein>
<organism evidence="1 2">
    <name type="scientific">Elysia marginata</name>
    <dbReference type="NCBI Taxonomy" id="1093978"/>
    <lineage>
        <taxon>Eukaryota</taxon>
        <taxon>Metazoa</taxon>
        <taxon>Spiralia</taxon>
        <taxon>Lophotrochozoa</taxon>
        <taxon>Mollusca</taxon>
        <taxon>Gastropoda</taxon>
        <taxon>Heterobranchia</taxon>
        <taxon>Euthyneura</taxon>
        <taxon>Panpulmonata</taxon>
        <taxon>Sacoglossa</taxon>
        <taxon>Placobranchoidea</taxon>
        <taxon>Plakobranchidae</taxon>
        <taxon>Elysia</taxon>
    </lineage>
</organism>
<dbReference type="EMBL" id="BMAT01013394">
    <property type="protein sequence ID" value="GFS12095.1"/>
    <property type="molecule type" value="Genomic_DNA"/>
</dbReference>
<comment type="caution">
    <text evidence="1">The sequence shown here is derived from an EMBL/GenBank/DDBJ whole genome shotgun (WGS) entry which is preliminary data.</text>
</comment>
<evidence type="ECO:0000313" key="1">
    <source>
        <dbReference type="EMBL" id="GFS12095.1"/>
    </source>
</evidence>
<keyword evidence="2" id="KW-1185">Reference proteome</keyword>
<sequence>MVCKVVHDVEAATTDGDRRGGADTLGQDVHFPISGCQAESVQACAKKMMSSGRAASVSAVKASSSAKNISRIRTLCIFVSARLNRLPSVLVCR</sequence>
<reference evidence="1 2" key="1">
    <citation type="journal article" date="2021" name="Elife">
        <title>Chloroplast acquisition without the gene transfer in kleptoplastic sea slugs, Plakobranchus ocellatus.</title>
        <authorList>
            <person name="Maeda T."/>
            <person name="Takahashi S."/>
            <person name="Yoshida T."/>
            <person name="Shimamura S."/>
            <person name="Takaki Y."/>
            <person name="Nagai Y."/>
            <person name="Toyoda A."/>
            <person name="Suzuki Y."/>
            <person name="Arimoto A."/>
            <person name="Ishii H."/>
            <person name="Satoh N."/>
            <person name="Nishiyama T."/>
            <person name="Hasebe M."/>
            <person name="Maruyama T."/>
            <person name="Minagawa J."/>
            <person name="Obokata J."/>
            <person name="Shigenobu S."/>
        </authorList>
    </citation>
    <scope>NUCLEOTIDE SEQUENCE [LARGE SCALE GENOMIC DNA]</scope>
</reference>
<evidence type="ECO:0000313" key="2">
    <source>
        <dbReference type="Proteomes" id="UP000762676"/>
    </source>
</evidence>
<proteinExistence type="predicted"/>
<gene>
    <name evidence="1" type="ORF">ElyMa_006688400</name>
</gene>
<dbReference type="Proteomes" id="UP000762676">
    <property type="component" value="Unassembled WGS sequence"/>
</dbReference>
<dbReference type="AlphaFoldDB" id="A0AAV4IR08"/>
<accession>A0AAV4IR08</accession>